<dbReference type="InterPro" id="IPR028957">
    <property type="entry name" value="Imm50"/>
</dbReference>
<dbReference type="Proteomes" id="UP000237686">
    <property type="component" value="Unassembled WGS sequence"/>
</dbReference>
<reference evidence="1 2" key="1">
    <citation type="submission" date="2018-03" db="EMBL/GenBank/DDBJ databases">
        <authorList>
            <person name="Nguyen K."/>
            <person name="Fouts D."/>
            <person name="Sutton G."/>
        </authorList>
    </citation>
    <scope>NUCLEOTIDE SEQUENCE [LARGE SCALE GENOMIC DNA]</scope>
    <source>
        <strain evidence="1 2">AU17135</strain>
    </source>
</reference>
<dbReference type="Pfam" id="PF15594">
    <property type="entry name" value="Imm50"/>
    <property type="match status" value="1"/>
</dbReference>
<dbReference type="EMBL" id="PVFZ01000043">
    <property type="protein sequence ID" value="PRF22477.1"/>
    <property type="molecule type" value="Genomic_DNA"/>
</dbReference>
<evidence type="ECO:0000313" key="1">
    <source>
        <dbReference type="EMBL" id="PRF22477.1"/>
    </source>
</evidence>
<accession>A0A8E2RYJ1</accession>
<dbReference type="RefSeq" id="WP_105751530.1">
    <property type="nucleotide sequence ID" value="NZ_CADFDF010000003.1"/>
</dbReference>
<organism evidence="1 2">
    <name type="scientific">Burkholderia multivorans</name>
    <dbReference type="NCBI Taxonomy" id="87883"/>
    <lineage>
        <taxon>Bacteria</taxon>
        <taxon>Pseudomonadati</taxon>
        <taxon>Pseudomonadota</taxon>
        <taxon>Betaproteobacteria</taxon>
        <taxon>Burkholderiales</taxon>
        <taxon>Burkholderiaceae</taxon>
        <taxon>Burkholderia</taxon>
        <taxon>Burkholderia cepacia complex</taxon>
    </lineage>
</organism>
<evidence type="ECO:0000313" key="2">
    <source>
        <dbReference type="Proteomes" id="UP000237686"/>
    </source>
</evidence>
<name>A0A8E2RYJ1_9BURK</name>
<sequence length="227" mass="25993">MGRGPLYAKTFRYVRQNARRLPYDIGYSLTRRDDGTYIYGYEIVRESYSGRAGAGAVVLDFFGSPDDAERYLIKKLEQIVETLPEALWEADREAADDETDERAVVNASDVTRIFGYWPRFHDAELIAVALRRVESAGGAHTDMELTVRAVVRRDDDDRAPQWRITFLFEHVDGSELSTEDVACPSWIHHLRFSRCDDGRVQIDLFPSTGFDIRLNCRTASVTRVDPY</sequence>
<dbReference type="AlphaFoldDB" id="A0A8E2RYJ1"/>
<gene>
    <name evidence="1" type="ORF">C6P98_16360</name>
</gene>
<comment type="caution">
    <text evidence="1">The sequence shown here is derived from an EMBL/GenBank/DDBJ whole genome shotgun (WGS) entry which is preliminary data.</text>
</comment>
<proteinExistence type="predicted"/>
<protein>
    <submittedName>
        <fullName evidence="1">Uncharacterized protein</fullName>
    </submittedName>
</protein>